<reference evidence="1" key="1">
    <citation type="submission" date="2020-11" db="EMBL/GenBank/DDBJ databases">
        <title>Nocardioides sp. CBS4Y-1, whole genome shotgun sequence.</title>
        <authorList>
            <person name="Tuo L."/>
        </authorList>
    </citation>
    <scope>NUCLEOTIDE SEQUENCE</scope>
    <source>
        <strain evidence="1">CBS4Y-1</strain>
    </source>
</reference>
<protein>
    <submittedName>
        <fullName evidence="1">Uncharacterized protein</fullName>
    </submittedName>
</protein>
<organism evidence="1 2">
    <name type="scientific">Nocardioides acrostichi</name>
    <dbReference type="NCBI Taxonomy" id="2784339"/>
    <lineage>
        <taxon>Bacteria</taxon>
        <taxon>Bacillati</taxon>
        <taxon>Actinomycetota</taxon>
        <taxon>Actinomycetes</taxon>
        <taxon>Propionibacteriales</taxon>
        <taxon>Nocardioidaceae</taxon>
        <taxon>Nocardioides</taxon>
    </lineage>
</organism>
<evidence type="ECO:0000313" key="2">
    <source>
        <dbReference type="Proteomes" id="UP000656804"/>
    </source>
</evidence>
<evidence type="ECO:0000313" key="1">
    <source>
        <dbReference type="EMBL" id="MBF4163270.1"/>
    </source>
</evidence>
<keyword evidence="2" id="KW-1185">Reference proteome</keyword>
<proteinExistence type="predicted"/>
<dbReference type="Proteomes" id="UP000656804">
    <property type="component" value="Unassembled WGS sequence"/>
</dbReference>
<dbReference type="AlphaFoldDB" id="A0A930V250"/>
<accession>A0A930V250</accession>
<dbReference type="RefSeq" id="WP_194504524.1">
    <property type="nucleotide sequence ID" value="NZ_JADIVZ010000010.1"/>
</dbReference>
<gene>
    <name evidence="1" type="ORF">ISG29_16380</name>
</gene>
<comment type="caution">
    <text evidence="1">The sequence shown here is derived from an EMBL/GenBank/DDBJ whole genome shotgun (WGS) entry which is preliminary data.</text>
</comment>
<dbReference type="EMBL" id="JADIVZ010000010">
    <property type="protein sequence ID" value="MBF4163270.1"/>
    <property type="molecule type" value="Genomic_DNA"/>
</dbReference>
<sequence length="59" mass="6563">MFDHVCTACAKRQLIFSSMVRGIDNTEHGLVVHFDCWCGAEQQLVTGRGARRPRTLTAA</sequence>
<name>A0A930V250_9ACTN</name>